<gene>
    <name evidence="9" type="ORF">SAMN02745746_01795</name>
</gene>
<feature type="active site" description="Proton acceptor; specific for L-alanine" evidence="5">
    <location>
        <position position="252"/>
    </location>
</feature>
<sequence>MTKTAYVEIHLPALRRNYALAKTLAGTARVWAVLKSDAYGHGLTRVALALPDADGFALIQPDDAVTLRHAGIGAPILLLEGALEEGDVDTAVQHRLELVLRSEHQLQWLLKKAQPVTAWVKVNTGMNRFGFNPERALAVVRQLQATPFCRVAGLMTHFACADQLGTPLDEPWRRFMQVVDATGLPFTAANSAALLRETCTHGAVARVGGLLYNNNPFYPDTRLWPAAAEPVMRFAARIVHVGMLQAGESIGYGAAFTARHDMRIGIVGAGYGDGYPRAAPSGTPVQVNGQRAALLGRVAMNVLAIDLSALPEVQIGDEVTLWGAPGLSCDEIAWRCGTISEELQCALTSRVPIRQIVADATVSAIPDEQTAPAQCLAHL</sequence>
<keyword evidence="4 5" id="KW-0413">Isomerase</keyword>
<dbReference type="PRINTS" id="PR00992">
    <property type="entry name" value="ALARACEMASE"/>
</dbReference>
<dbReference type="GO" id="GO:0005829">
    <property type="term" value="C:cytosol"/>
    <property type="evidence" value="ECO:0007669"/>
    <property type="project" value="TreeGrafter"/>
</dbReference>
<dbReference type="FunFam" id="3.20.20.10:FF:000002">
    <property type="entry name" value="Alanine racemase"/>
    <property type="match status" value="1"/>
</dbReference>
<feature type="binding site" evidence="5 7">
    <location>
        <position position="300"/>
    </location>
    <ligand>
        <name>substrate</name>
    </ligand>
</feature>
<keyword evidence="10" id="KW-1185">Reference proteome</keyword>
<comment type="catalytic activity">
    <reaction evidence="1 5">
        <text>L-alanine = D-alanine</text>
        <dbReference type="Rhea" id="RHEA:20249"/>
        <dbReference type="ChEBI" id="CHEBI:57416"/>
        <dbReference type="ChEBI" id="CHEBI:57972"/>
        <dbReference type="EC" id="5.1.1.1"/>
    </reaction>
</comment>
<accession>A0A1Y6BMQ8</accession>
<dbReference type="SMART" id="SM01005">
    <property type="entry name" value="Ala_racemase_C"/>
    <property type="match status" value="1"/>
</dbReference>
<dbReference type="HAMAP" id="MF_01201">
    <property type="entry name" value="Ala_racemase"/>
    <property type="match status" value="1"/>
</dbReference>
<dbReference type="EMBL" id="FXAG01000008">
    <property type="protein sequence ID" value="SMF19495.1"/>
    <property type="molecule type" value="Genomic_DNA"/>
</dbReference>
<evidence type="ECO:0000256" key="5">
    <source>
        <dbReference type="HAMAP-Rule" id="MF_01201"/>
    </source>
</evidence>
<dbReference type="GO" id="GO:0008784">
    <property type="term" value="F:alanine racemase activity"/>
    <property type="evidence" value="ECO:0007669"/>
    <property type="project" value="UniProtKB-UniRule"/>
</dbReference>
<dbReference type="InterPro" id="IPR029066">
    <property type="entry name" value="PLP-binding_barrel"/>
</dbReference>
<dbReference type="InterPro" id="IPR011079">
    <property type="entry name" value="Ala_racemase_C"/>
</dbReference>
<keyword evidence="3 5" id="KW-0663">Pyridoxal phosphate</keyword>
<proteinExistence type="inferred from homology"/>
<dbReference type="SUPFAM" id="SSF50621">
    <property type="entry name" value="Alanine racemase C-terminal domain-like"/>
    <property type="match status" value="1"/>
</dbReference>
<dbReference type="SUPFAM" id="SSF51419">
    <property type="entry name" value="PLP-binding barrel"/>
    <property type="match status" value="1"/>
</dbReference>
<evidence type="ECO:0000256" key="4">
    <source>
        <dbReference type="ARBA" id="ARBA00023235"/>
    </source>
</evidence>
<dbReference type="Pfam" id="PF01168">
    <property type="entry name" value="Ala_racemase_N"/>
    <property type="match status" value="1"/>
</dbReference>
<dbReference type="InterPro" id="IPR009006">
    <property type="entry name" value="Ala_racemase/Decarboxylase_C"/>
</dbReference>
<evidence type="ECO:0000256" key="3">
    <source>
        <dbReference type="ARBA" id="ARBA00022898"/>
    </source>
</evidence>
<comment type="similarity">
    <text evidence="5">Belongs to the alanine racemase family.</text>
</comment>
<feature type="modified residue" description="N6-(pyridoxal phosphate)lysine" evidence="5 6">
    <location>
        <position position="35"/>
    </location>
</feature>
<evidence type="ECO:0000313" key="10">
    <source>
        <dbReference type="Proteomes" id="UP000192920"/>
    </source>
</evidence>
<dbReference type="EC" id="5.1.1.1" evidence="5"/>
<comment type="function">
    <text evidence="5">Catalyzes the interconversion of L-alanine and D-alanine. May also act on other amino acids.</text>
</comment>
<comment type="pathway">
    <text evidence="5">Amino-acid biosynthesis; D-alanine biosynthesis; D-alanine from L-alanine: step 1/1.</text>
</comment>
<comment type="cofactor">
    <cofactor evidence="2 5 6">
        <name>pyridoxal 5'-phosphate</name>
        <dbReference type="ChEBI" id="CHEBI:597326"/>
    </cofactor>
</comment>
<reference evidence="10" key="1">
    <citation type="submission" date="2017-04" db="EMBL/GenBank/DDBJ databases">
        <authorList>
            <person name="Varghese N."/>
            <person name="Submissions S."/>
        </authorList>
    </citation>
    <scope>NUCLEOTIDE SEQUENCE [LARGE SCALE GENOMIC DNA]</scope>
    <source>
        <strain evidence="10">DSM 22618</strain>
    </source>
</reference>
<protein>
    <recommendedName>
        <fullName evidence="5">Alanine racemase</fullName>
        <ecNumber evidence="5">5.1.1.1</ecNumber>
    </recommendedName>
</protein>
<dbReference type="InterPro" id="IPR000821">
    <property type="entry name" value="Ala_racemase"/>
</dbReference>
<feature type="active site" description="Proton acceptor; specific for D-alanine" evidence="5">
    <location>
        <position position="35"/>
    </location>
</feature>
<dbReference type="RefSeq" id="WP_085276082.1">
    <property type="nucleotide sequence ID" value="NZ_FXAG01000008.1"/>
</dbReference>
<evidence type="ECO:0000256" key="1">
    <source>
        <dbReference type="ARBA" id="ARBA00000316"/>
    </source>
</evidence>
<dbReference type="GO" id="GO:0030170">
    <property type="term" value="F:pyridoxal phosphate binding"/>
    <property type="evidence" value="ECO:0007669"/>
    <property type="project" value="UniProtKB-UniRule"/>
</dbReference>
<dbReference type="InterPro" id="IPR020622">
    <property type="entry name" value="Ala_racemase_pyridoxalP-BS"/>
</dbReference>
<dbReference type="InterPro" id="IPR001608">
    <property type="entry name" value="Ala_racemase_N"/>
</dbReference>
<evidence type="ECO:0000256" key="2">
    <source>
        <dbReference type="ARBA" id="ARBA00001933"/>
    </source>
</evidence>
<evidence type="ECO:0000313" key="9">
    <source>
        <dbReference type="EMBL" id="SMF19495.1"/>
    </source>
</evidence>
<dbReference type="PANTHER" id="PTHR30511:SF0">
    <property type="entry name" value="ALANINE RACEMASE, CATABOLIC-RELATED"/>
    <property type="match status" value="1"/>
</dbReference>
<evidence type="ECO:0000259" key="8">
    <source>
        <dbReference type="SMART" id="SM01005"/>
    </source>
</evidence>
<dbReference type="PROSITE" id="PS00395">
    <property type="entry name" value="ALANINE_RACEMASE"/>
    <property type="match status" value="1"/>
</dbReference>
<dbReference type="GO" id="GO:0030632">
    <property type="term" value="P:D-alanine biosynthetic process"/>
    <property type="evidence" value="ECO:0007669"/>
    <property type="project" value="UniProtKB-UniRule"/>
</dbReference>
<dbReference type="UniPathway" id="UPA00042">
    <property type="reaction ID" value="UER00497"/>
</dbReference>
<dbReference type="Gene3D" id="2.40.37.10">
    <property type="entry name" value="Lyase, Ornithine Decarboxylase, Chain A, domain 1"/>
    <property type="match status" value="1"/>
</dbReference>
<dbReference type="PANTHER" id="PTHR30511">
    <property type="entry name" value="ALANINE RACEMASE"/>
    <property type="match status" value="1"/>
</dbReference>
<dbReference type="Gene3D" id="3.20.20.10">
    <property type="entry name" value="Alanine racemase"/>
    <property type="match status" value="1"/>
</dbReference>
<organism evidence="9 10">
    <name type="scientific">Pseudogulbenkiania subflava DSM 22618</name>
    <dbReference type="NCBI Taxonomy" id="1123014"/>
    <lineage>
        <taxon>Bacteria</taxon>
        <taxon>Pseudomonadati</taxon>
        <taxon>Pseudomonadota</taxon>
        <taxon>Betaproteobacteria</taxon>
        <taxon>Neisseriales</taxon>
        <taxon>Chromobacteriaceae</taxon>
        <taxon>Pseudogulbenkiania</taxon>
    </lineage>
</organism>
<dbReference type="Pfam" id="PF00842">
    <property type="entry name" value="Ala_racemase_C"/>
    <property type="match status" value="1"/>
</dbReference>
<name>A0A1Y6BMQ8_9NEIS</name>
<dbReference type="STRING" id="1123014.SAMN02745746_01795"/>
<feature type="binding site" evidence="5 7">
    <location>
        <position position="128"/>
    </location>
    <ligand>
        <name>substrate</name>
    </ligand>
</feature>
<dbReference type="Proteomes" id="UP000192920">
    <property type="component" value="Unassembled WGS sequence"/>
</dbReference>
<dbReference type="NCBIfam" id="TIGR00492">
    <property type="entry name" value="alr"/>
    <property type="match status" value="1"/>
</dbReference>
<dbReference type="AlphaFoldDB" id="A0A1Y6BMQ8"/>
<evidence type="ECO:0000256" key="6">
    <source>
        <dbReference type="PIRSR" id="PIRSR600821-50"/>
    </source>
</evidence>
<evidence type="ECO:0000256" key="7">
    <source>
        <dbReference type="PIRSR" id="PIRSR600821-52"/>
    </source>
</evidence>
<feature type="domain" description="Alanine racemase C-terminal" evidence="8">
    <location>
        <begin position="231"/>
        <end position="356"/>
    </location>
</feature>